<sequence length="223" mass="26187">MPEPETLVSDFELSIINAVKTVFPHSNIRLCFFHLGQSVYRKVQESGLQVAYANPDDREIKNGVHMLLSLAFVPVEDLEIGHSTTCRKTWWRSWTPYEPADWNQYIAAQHGEQRTNNLCEAWHRRFNAVVGKAHPSFYSLLRDIKKEQATTGTLIVEIDLGRSVREPQRKKYKDVTDRLQRIVLRYEQYKNDDDVNGFPRHCGHQFTLINFLGERHFRQNWSK</sequence>
<dbReference type="Pfam" id="PF10551">
    <property type="entry name" value="MULE"/>
    <property type="match status" value="1"/>
</dbReference>
<name>A0AAE1HM56_9NEOP</name>
<reference evidence="2" key="1">
    <citation type="submission" date="2021-07" db="EMBL/GenBank/DDBJ databases">
        <authorList>
            <person name="Catto M.A."/>
            <person name="Jacobson A."/>
            <person name="Kennedy G."/>
            <person name="Labadie P."/>
            <person name="Hunt B.G."/>
            <person name="Srinivasan R."/>
        </authorList>
    </citation>
    <scope>NUCLEOTIDE SEQUENCE</scope>
    <source>
        <strain evidence="2">PL_HMW_Pooled</strain>
        <tissue evidence="2">Head</tissue>
    </source>
</reference>
<dbReference type="PANTHER" id="PTHR47160:SF8">
    <property type="entry name" value="MULE TRANSPOSASE DOMAIN-CONTAINING PROTEIN"/>
    <property type="match status" value="1"/>
</dbReference>
<protein>
    <submittedName>
        <fullName evidence="2">RNA polymerase-associated protein RapA</fullName>
    </submittedName>
</protein>
<keyword evidence="3" id="KW-1185">Reference proteome</keyword>
<dbReference type="EMBL" id="JAHWGI010001155">
    <property type="protein sequence ID" value="KAK3923874.1"/>
    <property type="molecule type" value="Genomic_DNA"/>
</dbReference>
<reference evidence="2" key="2">
    <citation type="journal article" date="2023" name="BMC Genomics">
        <title>Pest status, molecular evolution, and epigenetic factors derived from the genome assembly of Frankliniella fusca, a thysanopteran phytovirus vector.</title>
        <authorList>
            <person name="Catto M.A."/>
            <person name="Labadie P.E."/>
            <person name="Jacobson A.L."/>
            <person name="Kennedy G.G."/>
            <person name="Srinivasan R."/>
            <person name="Hunt B.G."/>
        </authorList>
    </citation>
    <scope>NUCLEOTIDE SEQUENCE</scope>
    <source>
        <strain evidence="2">PL_HMW_Pooled</strain>
    </source>
</reference>
<evidence type="ECO:0000259" key="1">
    <source>
        <dbReference type="Pfam" id="PF10551"/>
    </source>
</evidence>
<gene>
    <name evidence="2" type="ORF">KUF71_002268</name>
</gene>
<proteinExistence type="predicted"/>
<organism evidence="2 3">
    <name type="scientific">Frankliniella fusca</name>
    <dbReference type="NCBI Taxonomy" id="407009"/>
    <lineage>
        <taxon>Eukaryota</taxon>
        <taxon>Metazoa</taxon>
        <taxon>Ecdysozoa</taxon>
        <taxon>Arthropoda</taxon>
        <taxon>Hexapoda</taxon>
        <taxon>Insecta</taxon>
        <taxon>Pterygota</taxon>
        <taxon>Neoptera</taxon>
        <taxon>Paraneoptera</taxon>
        <taxon>Thysanoptera</taxon>
        <taxon>Terebrantia</taxon>
        <taxon>Thripoidea</taxon>
        <taxon>Thripidae</taxon>
        <taxon>Frankliniella</taxon>
    </lineage>
</organism>
<dbReference type="Proteomes" id="UP001219518">
    <property type="component" value="Unassembled WGS sequence"/>
</dbReference>
<feature type="domain" description="MULE transposase" evidence="1">
    <location>
        <begin position="3"/>
        <end position="36"/>
    </location>
</feature>
<dbReference type="AlphaFoldDB" id="A0AAE1HM56"/>
<evidence type="ECO:0000313" key="2">
    <source>
        <dbReference type="EMBL" id="KAK3923874.1"/>
    </source>
</evidence>
<evidence type="ECO:0000313" key="3">
    <source>
        <dbReference type="Proteomes" id="UP001219518"/>
    </source>
</evidence>
<comment type="caution">
    <text evidence="2">The sequence shown here is derived from an EMBL/GenBank/DDBJ whole genome shotgun (WGS) entry which is preliminary data.</text>
</comment>
<accession>A0AAE1HM56</accession>
<dbReference type="InterPro" id="IPR018289">
    <property type="entry name" value="MULE_transposase_dom"/>
</dbReference>
<dbReference type="PANTHER" id="PTHR47160">
    <property type="entry name" value="PUTATIVE-RELATED"/>
    <property type="match status" value="1"/>
</dbReference>